<comment type="caution">
    <text evidence="2">The sequence shown here is derived from an EMBL/GenBank/DDBJ whole genome shotgun (WGS) entry which is preliminary data.</text>
</comment>
<dbReference type="RefSeq" id="WP_126953009.1">
    <property type="nucleotide sequence ID" value="NZ_RZGR01000008.1"/>
</dbReference>
<evidence type="ECO:0008006" key="4">
    <source>
        <dbReference type="Google" id="ProtNLM"/>
    </source>
</evidence>
<keyword evidence="3" id="KW-1185">Reference proteome</keyword>
<feature type="signal peptide" evidence="1">
    <location>
        <begin position="1"/>
        <end position="19"/>
    </location>
</feature>
<feature type="chain" id="PRO_5019554765" description="Peptidoglycan-binding protein CsiV" evidence="1">
    <location>
        <begin position="20"/>
        <end position="184"/>
    </location>
</feature>
<accession>A0A433JKD1</accession>
<dbReference type="Proteomes" id="UP000288012">
    <property type="component" value="Unassembled WGS sequence"/>
</dbReference>
<dbReference type="Pfam" id="PF10972">
    <property type="entry name" value="CsiV"/>
    <property type="match status" value="1"/>
</dbReference>
<proteinExistence type="predicted"/>
<organism evidence="2 3">
    <name type="scientific">Legionella septentrionalis</name>
    <dbReference type="NCBI Taxonomy" id="2498109"/>
    <lineage>
        <taxon>Bacteria</taxon>
        <taxon>Pseudomonadati</taxon>
        <taxon>Pseudomonadota</taxon>
        <taxon>Gammaproteobacteria</taxon>
        <taxon>Legionellales</taxon>
        <taxon>Legionellaceae</taxon>
        <taxon>Legionella</taxon>
    </lineage>
</organism>
<dbReference type="EMBL" id="RZGR01000008">
    <property type="protein sequence ID" value="RUQ89202.1"/>
    <property type="molecule type" value="Genomic_DNA"/>
</dbReference>
<evidence type="ECO:0000313" key="2">
    <source>
        <dbReference type="EMBL" id="RUQ89202.1"/>
    </source>
</evidence>
<protein>
    <recommendedName>
        <fullName evidence="4">Peptidoglycan-binding protein CsiV</fullName>
    </recommendedName>
</protein>
<dbReference type="InterPro" id="IPR021241">
    <property type="entry name" value="CsiV"/>
</dbReference>
<dbReference type="OrthoDB" id="5566524at2"/>
<evidence type="ECO:0000256" key="1">
    <source>
        <dbReference type="SAM" id="SignalP"/>
    </source>
</evidence>
<reference evidence="2 3" key="1">
    <citation type="submission" date="2018-12" db="EMBL/GenBank/DDBJ databases">
        <title>Legionella sp,whole genome shotgun sequence.</title>
        <authorList>
            <person name="Wu H."/>
        </authorList>
    </citation>
    <scope>NUCLEOTIDE SEQUENCE [LARGE SCALE GENOMIC DNA]</scope>
    <source>
        <strain evidence="3">km714</strain>
    </source>
</reference>
<dbReference type="AlphaFoldDB" id="A0A433JKD1"/>
<gene>
    <name evidence="2" type="ORF">EKM59_03740</name>
</gene>
<name>A0A433JKD1_9GAMM</name>
<keyword evidence="1" id="KW-0732">Signal</keyword>
<evidence type="ECO:0000313" key="3">
    <source>
        <dbReference type="Proteomes" id="UP000288012"/>
    </source>
</evidence>
<sequence>MLRILILFSLILNTGLNFAAQKSSLYQVDLIIFAQPASSQGEESLSSLVAPSTRQAILLQKNAERGNPPFRLLPPSRSQLRGEFWTLRNKSAYQVLAHYSWLQPSNNKRPVAVAIVDQNGWNVEGTLAIQQSSYYSLDANLLFSAANSNRGSFLISQKQRLKGGVVYYLDHPQAGMLIKVHKVS</sequence>